<dbReference type="InterPro" id="IPR008974">
    <property type="entry name" value="TRAF-like"/>
</dbReference>
<dbReference type="AlphaFoldDB" id="A0A2K3JZZ0"/>
<sequence>MERQESTTEIFEKFTWKIQNFSRLNAAKICSEPFILGGYP</sequence>
<organism evidence="2 3">
    <name type="scientific">Trifolium pratense</name>
    <name type="common">Red clover</name>
    <dbReference type="NCBI Taxonomy" id="57577"/>
    <lineage>
        <taxon>Eukaryota</taxon>
        <taxon>Viridiplantae</taxon>
        <taxon>Streptophyta</taxon>
        <taxon>Embryophyta</taxon>
        <taxon>Tracheophyta</taxon>
        <taxon>Spermatophyta</taxon>
        <taxon>Magnoliopsida</taxon>
        <taxon>eudicotyledons</taxon>
        <taxon>Gunneridae</taxon>
        <taxon>Pentapetalae</taxon>
        <taxon>rosids</taxon>
        <taxon>fabids</taxon>
        <taxon>Fabales</taxon>
        <taxon>Fabaceae</taxon>
        <taxon>Papilionoideae</taxon>
        <taxon>50 kb inversion clade</taxon>
        <taxon>NPAAA clade</taxon>
        <taxon>Hologalegina</taxon>
        <taxon>IRL clade</taxon>
        <taxon>Trifolieae</taxon>
        <taxon>Trifolium</taxon>
    </lineage>
</organism>
<dbReference type="Proteomes" id="UP000236291">
    <property type="component" value="Unassembled WGS sequence"/>
</dbReference>
<feature type="domain" description="MATH" evidence="1">
    <location>
        <begin position="11"/>
        <end position="40"/>
    </location>
</feature>
<accession>A0A2K3JZZ0</accession>
<proteinExistence type="predicted"/>
<name>A0A2K3JZZ0_TRIPR</name>
<reference evidence="2 3" key="2">
    <citation type="journal article" date="2017" name="Front. Plant Sci.">
        <title>Gene Classification and Mining of Molecular Markers Useful in Red Clover (Trifolium pratense) Breeding.</title>
        <authorList>
            <person name="Istvanek J."/>
            <person name="Dluhosova J."/>
            <person name="Dluhos P."/>
            <person name="Patkova L."/>
            <person name="Nedelnik J."/>
            <person name="Repkova J."/>
        </authorList>
    </citation>
    <scope>NUCLEOTIDE SEQUENCE [LARGE SCALE GENOMIC DNA]</scope>
    <source>
        <strain evidence="3">cv. Tatra</strain>
        <tissue evidence="2">Young leaves</tissue>
    </source>
</reference>
<dbReference type="EMBL" id="ASHM01132691">
    <property type="protein sequence ID" value="PNX59594.1"/>
    <property type="molecule type" value="Genomic_DNA"/>
</dbReference>
<evidence type="ECO:0000313" key="3">
    <source>
        <dbReference type="Proteomes" id="UP000236291"/>
    </source>
</evidence>
<dbReference type="InterPro" id="IPR002083">
    <property type="entry name" value="MATH/TRAF_dom"/>
</dbReference>
<feature type="non-terminal residue" evidence="2">
    <location>
        <position position="40"/>
    </location>
</feature>
<protein>
    <submittedName>
        <fullName evidence="2">Ubiquitin carboxyl-terminal hydrolase family protein</fullName>
    </submittedName>
</protein>
<dbReference type="Gene3D" id="2.60.210.10">
    <property type="entry name" value="Apoptosis, Tumor Necrosis Factor Receptor Associated Protein 2, Chain A"/>
    <property type="match status" value="1"/>
</dbReference>
<reference evidence="2 3" key="1">
    <citation type="journal article" date="2014" name="Am. J. Bot.">
        <title>Genome assembly and annotation for red clover (Trifolium pratense; Fabaceae).</title>
        <authorList>
            <person name="Istvanek J."/>
            <person name="Jaros M."/>
            <person name="Krenek A."/>
            <person name="Repkova J."/>
        </authorList>
    </citation>
    <scope>NUCLEOTIDE SEQUENCE [LARGE SCALE GENOMIC DNA]</scope>
    <source>
        <strain evidence="3">cv. Tatra</strain>
        <tissue evidence="2">Young leaves</tissue>
    </source>
</reference>
<comment type="caution">
    <text evidence="2">The sequence shown here is derived from an EMBL/GenBank/DDBJ whole genome shotgun (WGS) entry which is preliminary data.</text>
</comment>
<evidence type="ECO:0000313" key="2">
    <source>
        <dbReference type="EMBL" id="PNX59594.1"/>
    </source>
</evidence>
<keyword evidence="2" id="KW-0378">Hydrolase</keyword>
<evidence type="ECO:0000259" key="1">
    <source>
        <dbReference type="PROSITE" id="PS50144"/>
    </source>
</evidence>
<dbReference type="PROSITE" id="PS50144">
    <property type="entry name" value="MATH"/>
    <property type="match status" value="1"/>
</dbReference>
<dbReference type="CDD" id="cd00121">
    <property type="entry name" value="MATH"/>
    <property type="match status" value="1"/>
</dbReference>
<gene>
    <name evidence="2" type="ORF">L195_g059766</name>
</gene>
<dbReference type="SUPFAM" id="SSF49599">
    <property type="entry name" value="TRAF domain-like"/>
    <property type="match status" value="1"/>
</dbReference>
<dbReference type="GO" id="GO:0016787">
    <property type="term" value="F:hydrolase activity"/>
    <property type="evidence" value="ECO:0007669"/>
    <property type="project" value="UniProtKB-KW"/>
</dbReference>